<comment type="similarity">
    <text evidence="1 6">Belongs to the XseB family.</text>
</comment>
<accession>A0A0L6ZDA8</accession>
<dbReference type="EMBL" id="LHUR01000011">
    <property type="protein sequence ID" value="KOA20937.1"/>
    <property type="molecule type" value="Genomic_DNA"/>
</dbReference>
<comment type="subcellular location">
    <subcellularLocation>
        <location evidence="6">Cytoplasm</location>
    </subcellularLocation>
</comment>
<evidence type="ECO:0000256" key="5">
    <source>
        <dbReference type="ARBA" id="ARBA00022839"/>
    </source>
</evidence>
<dbReference type="InterPro" id="IPR037004">
    <property type="entry name" value="Exonuc_VII_ssu_sf"/>
</dbReference>
<keyword evidence="2 6" id="KW-0963">Cytoplasm</keyword>
<dbReference type="AlphaFoldDB" id="A0A0L6ZDA8"/>
<protein>
    <recommendedName>
        <fullName evidence="6">Exodeoxyribonuclease 7 small subunit</fullName>
        <ecNumber evidence="6">3.1.11.6</ecNumber>
    </recommendedName>
    <alternativeName>
        <fullName evidence="6">Exodeoxyribonuclease VII small subunit</fullName>
        <shortName evidence="6">Exonuclease VII small subunit</shortName>
    </alternativeName>
</protein>
<evidence type="ECO:0000256" key="4">
    <source>
        <dbReference type="ARBA" id="ARBA00022801"/>
    </source>
</evidence>
<evidence type="ECO:0000313" key="8">
    <source>
        <dbReference type="EMBL" id="KOA20937.1"/>
    </source>
</evidence>
<keyword evidence="9" id="KW-1185">Reference proteome</keyword>
<dbReference type="RefSeq" id="WP_052220121.1">
    <property type="nucleotide sequence ID" value="NZ_LHUR01000011.1"/>
</dbReference>
<evidence type="ECO:0000256" key="1">
    <source>
        <dbReference type="ARBA" id="ARBA00009998"/>
    </source>
</evidence>
<keyword evidence="7" id="KW-0175">Coiled coil</keyword>
<dbReference type="PANTHER" id="PTHR34137">
    <property type="entry name" value="EXODEOXYRIBONUCLEASE 7 SMALL SUBUNIT"/>
    <property type="match status" value="1"/>
</dbReference>
<evidence type="ECO:0000256" key="3">
    <source>
        <dbReference type="ARBA" id="ARBA00022722"/>
    </source>
</evidence>
<dbReference type="GO" id="GO:0006308">
    <property type="term" value="P:DNA catabolic process"/>
    <property type="evidence" value="ECO:0007669"/>
    <property type="project" value="UniProtKB-UniRule"/>
</dbReference>
<comment type="function">
    <text evidence="6">Bidirectionally degrades single-stranded DNA into large acid-insoluble oligonucleotides, which are then degraded further into small acid-soluble oligonucleotides.</text>
</comment>
<dbReference type="Gene3D" id="1.10.287.1040">
    <property type="entry name" value="Exonuclease VII, small subunit"/>
    <property type="match status" value="1"/>
</dbReference>
<organism evidence="8 9">
    <name type="scientific">Clostridium homopropionicum DSM 5847</name>
    <dbReference type="NCBI Taxonomy" id="1121318"/>
    <lineage>
        <taxon>Bacteria</taxon>
        <taxon>Bacillati</taxon>
        <taxon>Bacillota</taxon>
        <taxon>Clostridia</taxon>
        <taxon>Eubacteriales</taxon>
        <taxon>Clostridiaceae</taxon>
        <taxon>Clostridium</taxon>
    </lineage>
</organism>
<name>A0A0L6ZDA8_9CLOT</name>
<sequence length="73" mass="8560">MAKKKESYEELMEKLDNIIKEMEKGEVSLEKSMKNYEEGIKISNKMNMILKEAEGKIKILTENGEKDYIEVDE</sequence>
<dbReference type="SUPFAM" id="SSF116842">
    <property type="entry name" value="XseB-like"/>
    <property type="match status" value="1"/>
</dbReference>
<evidence type="ECO:0000313" key="9">
    <source>
        <dbReference type="Proteomes" id="UP000037043"/>
    </source>
</evidence>
<keyword evidence="3 6" id="KW-0540">Nuclease</keyword>
<keyword evidence="5 6" id="KW-0269">Exonuclease</keyword>
<keyword evidence="4 6" id="KW-0378">Hydrolase</keyword>
<dbReference type="NCBIfam" id="NF002140">
    <property type="entry name" value="PRK00977.1-4"/>
    <property type="match status" value="1"/>
</dbReference>
<reference evidence="9" key="1">
    <citation type="submission" date="2015-08" db="EMBL/GenBank/DDBJ databases">
        <title>Genome sequence of the strict anaerobe Clostridium homopropionicum LuHBu1 (DSM 5847T).</title>
        <authorList>
            <person name="Poehlein A."/>
            <person name="Beck M."/>
            <person name="Schiel-Bengelsdorf B."/>
            <person name="Bengelsdorf F.R."/>
            <person name="Daniel R."/>
            <person name="Duerre P."/>
        </authorList>
    </citation>
    <scope>NUCLEOTIDE SEQUENCE [LARGE SCALE GENOMIC DNA]</scope>
    <source>
        <strain evidence="9">DSM 5847</strain>
    </source>
</reference>
<feature type="coiled-coil region" evidence="7">
    <location>
        <begin position="1"/>
        <end position="28"/>
    </location>
</feature>
<dbReference type="PIRSF" id="PIRSF006488">
    <property type="entry name" value="Exonuc_VII_S"/>
    <property type="match status" value="1"/>
</dbReference>
<dbReference type="InterPro" id="IPR003761">
    <property type="entry name" value="Exonuc_VII_S"/>
</dbReference>
<gene>
    <name evidence="6 8" type="primary">xseB</name>
    <name evidence="8" type="ORF">CLHOM_05250</name>
</gene>
<dbReference type="EC" id="3.1.11.6" evidence="6"/>
<evidence type="ECO:0000256" key="7">
    <source>
        <dbReference type="SAM" id="Coils"/>
    </source>
</evidence>
<comment type="caution">
    <text evidence="8">The sequence shown here is derived from an EMBL/GenBank/DDBJ whole genome shotgun (WGS) entry which is preliminary data.</text>
</comment>
<dbReference type="HAMAP" id="MF_00337">
    <property type="entry name" value="Exonuc_7_S"/>
    <property type="match status" value="1"/>
</dbReference>
<comment type="subunit">
    <text evidence="6">Heterooligomer composed of large and small subunits.</text>
</comment>
<dbReference type="Pfam" id="PF02609">
    <property type="entry name" value="Exonuc_VII_S"/>
    <property type="match status" value="1"/>
</dbReference>
<dbReference type="PANTHER" id="PTHR34137:SF1">
    <property type="entry name" value="EXODEOXYRIBONUCLEASE 7 SMALL SUBUNIT"/>
    <property type="match status" value="1"/>
</dbReference>
<evidence type="ECO:0000256" key="2">
    <source>
        <dbReference type="ARBA" id="ARBA00022490"/>
    </source>
</evidence>
<dbReference type="GO" id="GO:0008855">
    <property type="term" value="F:exodeoxyribonuclease VII activity"/>
    <property type="evidence" value="ECO:0007669"/>
    <property type="project" value="UniProtKB-UniRule"/>
</dbReference>
<dbReference type="GO" id="GO:0005829">
    <property type="term" value="C:cytosol"/>
    <property type="evidence" value="ECO:0007669"/>
    <property type="project" value="TreeGrafter"/>
</dbReference>
<dbReference type="PATRIC" id="fig|1121318.3.peg.528"/>
<evidence type="ECO:0000256" key="6">
    <source>
        <dbReference type="HAMAP-Rule" id="MF_00337"/>
    </source>
</evidence>
<dbReference type="GO" id="GO:0009318">
    <property type="term" value="C:exodeoxyribonuclease VII complex"/>
    <property type="evidence" value="ECO:0007669"/>
    <property type="project" value="UniProtKB-UniRule"/>
</dbReference>
<dbReference type="Proteomes" id="UP000037043">
    <property type="component" value="Unassembled WGS sequence"/>
</dbReference>
<dbReference type="STRING" id="36844.SAMN04488501_104195"/>
<comment type="catalytic activity">
    <reaction evidence="6">
        <text>Exonucleolytic cleavage in either 5'- to 3'- or 3'- to 5'-direction to yield nucleoside 5'-phosphates.</text>
        <dbReference type="EC" id="3.1.11.6"/>
    </reaction>
</comment>
<dbReference type="NCBIfam" id="TIGR01280">
    <property type="entry name" value="xseB"/>
    <property type="match status" value="1"/>
</dbReference>
<proteinExistence type="inferred from homology"/>